<feature type="domain" description="CAAX prenyl protease 2/Lysostaphin resistance protein A-like" evidence="2">
    <location>
        <begin position="105"/>
        <end position="205"/>
    </location>
</feature>
<evidence type="ECO:0000313" key="4">
    <source>
        <dbReference type="Proteomes" id="UP000194577"/>
    </source>
</evidence>
<dbReference type="InterPro" id="IPR052710">
    <property type="entry name" value="CAAX_protease"/>
</dbReference>
<dbReference type="InterPro" id="IPR003675">
    <property type="entry name" value="Rce1/LyrA-like_dom"/>
</dbReference>
<dbReference type="Proteomes" id="UP000194577">
    <property type="component" value="Unassembled WGS sequence"/>
</dbReference>
<evidence type="ECO:0000256" key="1">
    <source>
        <dbReference type="SAM" id="Phobius"/>
    </source>
</evidence>
<protein>
    <submittedName>
        <fullName evidence="3">CPBP family intramembrane metalloprotease</fullName>
    </submittedName>
</protein>
<evidence type="ECO:0000313" key="3">
    <source>
        <dbReference type="EMBL" id="PHP53062.1"/>
    </source>
</evidence>
<dbReference type="PANTHER" id="PTHR36435">
    <property type="entry name" value="SLR1288 PROTEIN"/>
    <property type="match status" value="1"/>
</dbReference>
<dbReference type="GO" id="GO:0008237">
    <property type="term" value="F:metallopeptidase activity"/>
    <property type="evidence" value="ECO:0007669"/>
    <property type="project" value="UniProtKB-KW"/>
</dbReference>
<feature type="transmembrane region" description="Helical" evidence="1">
    <location>
        <begin position="44"/>
        <end position="63"/>
    </location>
</feature>
<keyword evidence="1" id="KW-1133">Transmembrane helix</keyword>
<name>A0ABX4MFY0_9ACTO</name>
<feature type="transmembrane region" description="Helical" evidence="1">
    <location>
        <begin position="217"/>
        <end position="237"/>
    </location>
</feature>
<feature type="transmembrane region" description="Helical" evidence="1">
    <location>
        <begin position="9"/>
        <end position="32"/>
    </location>
</feature>
<gene>
    <name evidence="3" type="ORF">BW737_005300</name>
</gene>
<keyword evidence="4" id="KW-1185">Reference proteome</keyword>
<keyword evidence="1" id="KW-0812">Transmembrane</keyword>
<keyword evidence="1" id="KW-0472">Membrane</keyword>
<evidence type="ECO:0000259" key="2">
    <source>
        <dbReference type="Pfam" id="PF02517"/>
    </source>
</evidence>
<keyword evidence="3" id="KW-0482">Metalloprotease</keyword>
<dbReference type="Pfam" id="PF02517">
    <property type="entry name" value="Rce1-like"/>
    <property type="match status" value="1"/>
</dbReference>
<dbReference type="EMBL" id="MTPX02000033">
    <property type="protein sequence ID" value="PHP53062.1"/>
    <property type="molecule type" value="Genomic_DNA"/>
</dbReference>
<accession>A0ABX4MFY0</accession>
<reference evidence="3 4" key="1">
    <citation type="submission" date="2017-10" db="EMBL/GenBank/DDBJ databases">
        <title>Draft genome sequence of cellulolytic Actinomyces sp CtC72 isolated from cattle rumen fluid.</title>
        <authorList>
            <person name="Joshi A.J."/>
            <person name="Vasudevan G."/>
            <person name="Lanjekar V.B."/>
            <person name="Hivarkar S."/>
            <person name="Engineer A."/>
            <person name="Pore S.D."/>
            <person name="Dhakephalkar P.K."/>
            <person name="Dagar S."/>
        </authorList>
    </citation>
    <scope>NUCLEOTIDE SEQUENCE [LARGE SCALE GENOMIC DNA]</scope>
    <source>
        <strain evidence="4">CtC72</strain>
    </source>
</reference>
<keyword evidence="3" id="KW-0378">Hydrolase</keyword>
<dbReference type="RefSeq" id="WP_086615615.1">
    <property type="nucleotide sequence ID" value="NZ_MTPX02000033.1"/>
</dbReference>
<organism evidence="3 4">
    <name type="scientific">Actinomyces ruminis</name>
    <dbReference type="NCBI Taxonomy" id="1937003"/>
    <lineage>
        <taxon>Bacteria</taxon>
        <taxon>Bacillati</taxon>
        <taxon>Actinomycetota</taxon>
        <taxon>Actinomycetes</taxon>
        <taxon>Actinomycetales</taxon>
        <taxon>Actinomycetaceae</taxon>
        <taxon>Actinomyces</taxon>
    </lineage>
</organism>
<keyword evidence="3" id="KW-0645">Protease</keyword>
<feature type="transmembrane region" description="Helical" evidence="1">
    <location>
        <begin position="102"/>
        <end position="123"/>
    </location>
</feature>
<dbReference type="PANTHER" id="PTHR36435:SF1">
    <property type="entry name" value="CAAX AMINO TERMINAL PROTEASE FAMILY PROTEIN"/>
    <property type="match status" value="1"/>
</dbReference>
<proteinExistence type="predicted"/>
<feature type="transmembrane region" description="Helical" evidence="1">
    <location>
        <begin position="75"/>
        <end position="96"/>
    </location>
</feature>
<sequence length="251" mass="27377">MPTTRIARIALISAITYIIGMGASNVIVYNFSHVSYYDAGYTKALLPFLFVLTLGTLACFAALREQLAPMHSGPGKYPLFLILFVPLVGMSLYYIFTNGSLTAAFLTPLAATLLVGIAEEMMFRRILYVGLTQERHGAQANRALLVSAIIFSLLHAVNLFAGAPLTKVLGQLGATFVAGLFFALMYDYTKSITLMITQHFLWDYVLVGGAADKLPVIGSAMGVLTAVQFIIMLVLLVKKWKQHKAVSARTE</sequence>
<comment type="caution">
    <text evidence="3">The sequence shown here is derived from an EMBL/GenBank/DDBJ whole genome shotgun (WGS) entry which is preliminary data.</text>
</comment>
<feature type="transmembrane region" description="Helical" evidence="1">
    <location>
        <begin position="143"/>
        <end position="162"/>
    </location>
</feature>